<dbReference type="Proteomes" id="UP000179840">
    <property type="component" value="Unassembled WGS sequence"/>
</dbReference>
<sequence>MGGETGPTAEIAAQVSNKLLKWFRWERFPLKDRNFDCLKTDKHARANKKQKHTHPTDVVFFYRDPYLNRRILFNTDLKSYAKSSITGPNVRSALRSLAQTIDCARASSVWKVRYDVEESDEIRGLLFVYNHDADFDDGFERYFAPSKRKPPSVEDASSDVGGIPLEPGQLIHIIQPRTIAYMQTILNDVNAMHMDGTFPRANYFFYYPDQKLHKVRLERQHRPATIEALSGPYFIVSHDAVVTRDETSGESSQTFGEGAVVYYNRPGKTHSEFMYLFDVLSSCQLLDGEKQIRIRVAHHNPDPAIKSHYRRAIKAFVHDWGFDDYIQSKLDAISFEVLDIQKQSFSLTKLGWDQ</sequence>
<feature type="domain" description="GAPS4 PD-(D/E)XK nuclease" evidence="1">
    <location>
        <begin position="1"/>
        <end position="148"/>
    </location>
</feature>
<protein>
    <recommendedName>
        <fullName evidence="1">GAPS4 PD-(D/E)XK nuclease domain-containing protein</fullName>
    </recommendedName>
</protein>
<dbReference type="Pfam" id="PF26115">
    <property type="entry name" value="PDDEXK_GAPS4"/>
    <property type="match status" value="1"/>
</dbReference>
<organism evidence="2 3">
    <name type="scientific">Janthinobacterium lividum</name>
    <dbReference type="NCBI Taxonomy" id="29581"/>
    <lineage>
        <taxon>Bacteria</taxon>
        <taxon>Pseudomonadati</taxon>
        <taxon>Pseudomonadota</taxon>
        <taxon>Betaproteobacteria</taxon>
        <taxon>Burkholderiales</taxon>
        <taxon>Oxalobacteraceae</taxon>
        <taxon>Janthinobacterium</taxon>
    </lineage>
</organism>
<dbReference type="AlphaFoldDB" id="A0A1S1TZX8"/>
<dbReference type="InterPro" id="IPR058873">
    <property type="entry name" value="PDDEXK_GAPS4"/>
</dbReference>
<reference evidence="2 3" key="1">
    <citation type="submission" date="2015-06" db="EMBL/GenBank/DDBJ databases">
        <title>Draft genome sequencing of a biphenyl-degrading bacterium, Janthinobacterium lividum MEG1.</title>
        <authorList>
            <person name="Shimodaira J."/>
            <person name="Hatta T."/>
        </authorList>
    </citation>
    <scope>NUCLEOTIDE SEQUENCE [LARGE SCALE GENOMIC DNA]</scope>
    <source>
        <strain evidence="2 3">MEG1</strain>
        <plasmid evidence="2">pMEG01</plasmid>
    </source>
</reference>
<evidence type="ECO:0000259" key="1">
    <source>
        <dbReference type="Pfam" id="PF26115"/>
    </source>
</evidence>
<geneLocation type="plasmid" evidence="2">
    <name>pMEG01</name>
</geneLocation>
<evidence type="ECO:0000313" key="2">
    <source>
        <dbReference type="EMBL" id="OHV93802.1"/>
    </source>
</evidence>
<comment type="caution">
    <text evidence="2">The sequence shown here is derived from an EMBL/GenBank/DDBJ whole genome shotgun (WGS) entry which is preliminary data.</text>
</comment>
<dbReference type="RefSeq" id="WP_071080513.1">
    <property type="nucleotide sequence ID" value="NZ_LFKP01000016.1"/>
</dbReference>
<dbReference type="EMBL" id="LFKP01000016">
    <property type="protein sequence ID" value="OHV93802.1"/>
    <property type="molecule type" value="Genomic_DNA"/>
</dbReference>
<accession>A0A1S1TZX8</accession>
<name>A0A1S1TZX8_9BURK</name>
<evidence type="ECO:0000313" key="3">
    <source>
        <dbReference type="Proteomes" id="UP000179840"/>
    </source>
</evidence>
<keyword evidence="2" id="KW-0614">Plasmid</keyword>
<gene>
    <name evidence="2" type="ORF">AKG95_29165</name>
</gene>
<proteinExistence type="predicted"/>